<dbReference type="GO" id="GO:0022627">
    <property type="term" value="C:cytosolic small ribosomal subunit"/>
    <property type="evidence" value="ECO:0007669"/>
    <property type="project" value="TreeGrafter"/>
</dbReference>
<dbReference type="AlphaFoldDB" id="A0A3B1CM49"/>
<dbReference type="GO" id="GO:0006412">
    <property type="term" value="P:translation"/>
    <property type="evidence" value="ECO:0007669"/>
    <property type="project" value="InterPro"/>
</dbReference>
<dbReference type="Gene3D" id="2.40.50.140">
    <property type="entry name" value="Nucleic acid-binding proteins"/>
    <property type="match status" value="1"/>
</dbReference>
<keyword evidence="3" id="KW-0694">RNA-binding</keyword>
<dbReference type="PANTHER" id="PTHR10744">
    <property type="entry name" value="40S RIBOSOMAL PROTEIN S11 FAMILY MEMBER"/>
    <property type="match status" value="1"/>
</dbReference>
<evidence type="ECO:0000313" key="6">
    <source>
        <dbReference type="EMBL" id="VAX31239.1"/>
    </source>
</evidence>
<evidence type="ECO:0000256" key="3">
    <source>
        <dbReference type="ARBA" id="ARBA00022884"/>
    </source>
</evidence>
<proteinExistence type="inferred from homology"/>
<name>A0A3B1CM49_9ZZZZ</name>
<evidence type="ECO:0000256" key="2">
    <source>
        <dbReference type="ARBA" id="ARBA00022730"/>
    </source>
</evidence>
<keyword evidence="4 6" id="KW-0689">Ribosomal protein</keyword>
<dbReference type="InterPro" id="IPR019979">
    <property type="entry name" value="Ribosomal_uS17_CS"/>
</dbReference>
<gene>
    <name evidence="6" type="ORF">MNBD_NITROSPIRAE02-1033</name>
</gene>
<protein>
    <submittedName>
        <fullName evidence="6">SSU ribosomal protein S17p (S11e)</fullName>
    </submittedName>
</protein>
<dbReference type="Pfam" id="PF00366">
    <property type="entry name" value="Ribosomal_S17"/>
    <property type="match status" value="1"/>
</dbReference>
<reference evidence="6" key="1">
    <citation type="submission" date="2018-06" db="EMBL/GenBank/DDBJ databases">
        <authorList>
            <person name="Zhirakovskaya E."/>
        </authorList>
    </citation>
    <scope>NUCLEOTIDE SEQUENCE</scope>
</reference>
<dbReference type="SUPFAM" id="SSF50249">
    <property type="entry name" value="Nucleic acid-binding proteins"/>
    <property type="match status" value="1"/>
</dbReference>
<sequence>MPRKVFVGKIVSDKMDKTVTVAVTRQYKHPLYKKIIKRESRFKAHDEDNRCKFGDTVRILESRPLSKTKRWVIVDVLKKES</sequence>
<organism evidence="6">
    <name type="scientific">hydrothermal vent metagenome</name>
    <dbReference type="NCBI Taxonomy" id="652676"/>
    <lineage>
        <taxon>unclassified sequences</taxon>
        <taxon>metagenomes</taxon>
        <taxon>ecological metagenomes</taxon>
    </lineage>
</organism>
<keyword evidence="2" id="KW-0699">rRNA-binding</keyword>
<dbReference type="GO" id="GO:0003735">
    <property type="term" value="F:structural constituent of ribosome"/>
    <property type="evidence" value="ECO:0007669"/>
    <property type="project" value="InterPro"/>
</dbReference>
<keyword evidence="5" id="KW-0687">Ribonucleoprotein</keyword>
<dbReference type="PROSITE" id="PS00056">
    <property type="entry name" value="RIBOSOMAL_S17"/>
    <property type="match status" value="1"/>
</dbReference>
<dbReference type="GO" id="GO:0019843">
    <property type="term" value="F:rRNA binding"/>
    <property type="evidence" value="ECO:0007669"/>
    <property type="project" value="UniProtKB-KW"/>
</dbReference>
<dbReference type="NCBIfam" id="TIGR03635">
    <property type="entry name" value="uS17_bact"/>
    <property type="match status" value="1"/>
</dbReference>
<dbReference type="EMBL" id="UOGH01000202">
    <property type="protein sequence ID" value="VAX31239.1"/>
    <property type="molecule type" value="Genomic_DNA"/>
</dbReference>
<dbReference type="NCBIfam" id="NF004123">
    <property type="entry name" value="PRK05610.1"/>
    <property type="match status" value="1"/>
</dbReference>
<comment type="similarity">
    <text evidence="1">Belongs to the universal ribosomal protein uS17 family.</text>
</comment>
<dbReference type="PANTHER" id="PTHR10744:SF1">
    <property type="entry name" value="SMALL RIBOSOMAL SUBUNIT PROTEIN US17M"/>
    <property type="match status" value="1"/>
</dbReference>
<evidence type="ECO:0000256" key="5">
    <source>
        <dbReference type="ARBA" id="ARBA00023274"/>
    </source>
</evidence>
<evidence type="ECO:0000256" key="4">
    <source>
        <dbReference type="ARBA" id="ARBA00022980"/>
    </source>
</evidence>
<accession>A0A3B1CM49</accession>
<evidence type="ECO:0000256" key="1">
    <source>
        <dbReference type="ARBA" id="ARBA00010254"/>
    </source>
</evidence>
<dbReference type="InterPro" id="IPR000266">
    <property type="entry name" value="Ribosomal_uS17"/>
</dbReference>
<dbReference type="InterPro" id="IPR019984">
    <property type="entry name" value="Ribosomal_uS17_bact/chlr"/>
</dbReference>
<dbReference type="HAMAP" id="MF_01345_B">
    <property type="entry name" value="Ribosomal_uS17_B"/>
    <property type="match status" value="1"/>
</dbReference>
<dbReference type="PRINTS" id="PR00973">
    <property type="entry name" value="RIBOSOMALS17"/>
</dbReference>
<dbReference type="CDD" id="cd00364">
    <property type="entry name" value="Ribosomal_uS17"/>
    <property type="match status" value="1"/>
</dbReference>
<dbReference type="InterPro" id="IPR012340">
    <property type="entry name" value="NA-bd_OB-fold"/>
</dbReference>